<proteinExistence type="inferred from homology"/>
<name>A0A2U4FQ77_9SPIR</name>
<dbReference type="RefSeq" id="WP_008723250.1">
    <property type="nucleotide sequence ID" value="NZ_JH994111.1"/>
</dbReference>
<keyword evidence="4 10" id="KW-0547">Nucleotide-binding</keyword>
<evidence type="ECO:0000256" key="3">
    <source>
        <dbReference type="ARBA" id="ARBA00022722"/>
    </source>
</evidence>
<comment type="subunit">
    <text evidence="10">The type I restriction/modification system is composed of three polypeptides R, M and S.</text>
</comment>
<reference evidence="12 13" key="1">
    <citation type="submission" date="2012-07" db="EMBL/GenBank/DDBJ databases">
        <title>Genome sequence of Brachyspira sp. 30446, isolated from a pig with mucohaemorrhagic colitis.</title>
        <authorList>
            <person name="Rubin J.E."/>
            <person name="Fernando C."/>
            <person name="Harding J.C.S."/>
            <person name="Hill J.E."/>
        </authorList>
    </citation>
    <scope>NUCLEOTIDE SEQUENCE [LARGE SCALE GENOMIC DNA]</scope>
    <source>
        <strain evidence="12 13">30446</strain>
    </source>
</reference>
<dbReference type="Pfam" id="PF22679">
    <property type="entry name" value="T1R_D3-like"/>
    <property type="match status" value="1"/>
</dbReference>
<evidence type="ECO:0000256" key="4">
    <source>
        <dbReference type="ARBA" id="ARBA00022741"/>
    </source>
</evidence>
<dbReference type="PANTHER" id="PTHR30195">
    <property type="entry name" value="TYPE I SITE-SPECIFIC DEOXYRIBONUCLEASE PROTEIN SUBUNIT M AND R"/>
    <property type="match status" value="1"/>
</dbReference>
<dbReference type="InterPro" id="IPR004473">
    <property type="entry name" value="Restrct_endonuc_typeI_HsdR"/>
</dbReference>
<sequence length="1005" mass="117796">MEEKIECETKIEKDFINKLIDLKYTYRNDIRDRMSLDANFRNHFENLNKVKLSDNEFSRLKEDIITSDVFSASKILREKNNLKRDDDTVLDYTLVNTTDWCKNEYEVTNQLRMNTENSNHRYDVVILINGIPVVHIELKTLHISPKKAMEQIVEYKKDAGNGFTNSLLCFVQIFIVSNRSNTYYFANNNNEHFNFNAKEEFTDIHYLADKENKKITYLHDFAEVFLSKCPLGEFISKYIVLMETEKKLLLMRYYQIHAVKAIIDCIEQNRGNGYIWHTTGSGKTLTSFKASTLLKDNRNIAKCLFVVDRKDLDKQTREEFNKFQENCVEENTNTKNLVERLISDDIKNKVIVTTIQKLVLALDENSKRNKSKKKIGLPTYKELLSPLSNKRVVIIFDECHRSQFGENHKTIKNFFPKAQFFGFTGTPIFAQNSNYKKIDGTEGTYATTKDIFEKELHSYTITNAIDDNNVLRFNIQYFGPNDDKVANKYQNKTSIVNKILESHDKVTVYRKYNALFAVSSINEAIEYYDIFKSQQKKYKESNDDFETLNISCVFSPPAEGNKDVKQLQEDLLQEKEDNKKDPEKKKKALSDIIDDYNKQYNTNYDINNFDAYYKDVQERIKNQKYSNADYPHNKKIDITIVVDMLLTGFDSKYLNTIYVDKNLKHHGLIQAFSRTNRILNGLKPYGNILDFRYQKEAVDEAISLFSGNENSETVKEIWLTPKAFEMAEEYNNAVNELKKFMESKKLDFKPEEISNLKGDDARYEFINKFKEIRRIRNYIEQYVNIEEKDAEKIEKCMSKNLFKAFSGMYIDVAERLKKQNRDHIENGENDETFEQTDFEYILFANDIIDYDYIMSLISKMTGQNVEKVKAAKEDIIKLLSSTTSMLDEQEDLKEYINLLTYNKPLSEKELKENYNKFKEKKNNEEINAIAKKHGIDNEALKTFVYHTSDMLVLNEDSLTDLVSPLNLGWIERSSKEKAIMKDILPILKKLSKDRSIKGLSIYEEE</sequence>
<dbReference type="Gene3D" id="3.40.50.300">
    <property type="entry name" value="P-loop containing nucleotide triphosphate hydrolases"/>
    <property type="match status" value="2"/>
</dbReference>
<dbReference type="EC" id="3.1.21.3" evidence="10"/>
<evidence type="ECO:0000313" key="13">
    <source>
        <dbReference type="Proteomes" id="UP000011663"/>
    </source>
</evidence>
<evidence type="ECO:0000313" key="12">
    <source>
        <dbReference type="EMBL" id="EKV57323.1"/>
    </source>
</evidence>
<evidence type="ECO:0000259" key="11">
    <source>
        <dbReference type="PROSITE" id="PS51192"/>
    </source>
</evidence>
<dbReference type="CDD" id="cd18800">
    <property type="entry name" value="SF2_C_EcoR124I-like"/>
    <property type="match status" value="1"/>
</dbReference>
<dbReference type="InterPro" id="IPR022625">
    <property type="entry name" value="TypeI_RM_Rsu_C"/>
</dbReference>
<protein>
    <recommendedName>
        <fullName evidence="10">Type I restriction enzyme endonuclease subunit</fullName>
        <shortName evidence="10">R protein</shortName>
        <ecNumber evidence="10">3.1.21.3</ecNumber>
    </recommendedName>
</protein>
<keyword evidence="3" id="KW-0540">Nuclease</keyword>
<dbReference type="SUPFAM" id="SSF52540">
    <property type="entry name" value="P-loop containing nucleoside triphosphate hydrolases"/>
    <property type="match status" value="1"/>
</dbReference>
<dbReference type="SMART" id="SM00487">
    <property type="entry name" value="DEXDc"/>
    <property type="match status" value="1"/>
</dbReference>
<keyword evidence="8 10" id="KW-0067">ATP-binding</keyword>
<gene>
    <name evidence="12" type="ORF">A966_05588</name>
</gene>
<evidence type="ECO:0000256" key="6">
    <source>
        <dbReference type="ARBA" id="ARBA00022759"/>
    </source>
</evidence>
<dbReference type="GeneID" id="66487550"/>
<dbReference type="GO" id="GO:0009307">
    <property type="term" value="P:DNA restriction-modification system"/>
    <property type="evidence" value="ECO:0007669"/>
    <property type="project" value="UniProtKB-KW"/>
</dbReference>
<dbReference type="InterPro" id="IPR027417">
    <property type="entry name" value="P-loop_NTPase"/>
</dbReference>
<dbReference type="PROSITE" id="PS51192">
    <property type="entry name" value="HELICASE_ATP_BIND_1"/>
    <property type="match status" value="1"/>
</dbReference>
<dbReference type="GO" id="GO:0005524">
    <property type="term" value="F:ATP binding"/>
    <property type="evidence" value="ECO:0007669"/>
    <property type="project" value="UniProtKB-KW"/>
</dbReference>
<comment type="caution">
    <text evidence="12">The sequence shown here is derived from an EMBL/GenBank/DDBJ whole genome shotgun (WGS) entry which is preliminary data.</text>
</comment>
<comment type="catalytic activity">
    <reaction evidence="1 10">
        <text>Endonucleolytic cleavage of DNA to give random double-stranded fragments with terminal 5'-phosphates, ATP is simultaneously hydrolyzed.</text>
        <dbReference type="EC" id="3.1.21.3"/>
    </reaction>
</comment>
<comment type="similarity">
    <text evidence="2 10">Belongs to the HsdR family.</text>
</comment>
<evidence type="ECO:0000256" key="5">
    <source>
        <dbReference type="ARBA" id="ARBA00022747"/>
    </source>
</evidence>
<dbReference type="InterPro" id="IPR051268">
    <property type="entry name" value="Type-I_R_enzyme_R_subunit"/>
</dbReference>
<dbReference type="InterPro" id="IPR007409">
    <property type="entry name" value="Restrct_endonuc_type1_HsdR_N"/>
</dbReference>
<dbReference type="Proteomes" id="UP000011663">
    <property type="component" value="Unassembled WGS sequence"/>
</dbReference>
<evidence type="ECO:0000256" key="8">
    <source>
        <dbReference type="ARBA" id="ARBA00022840"/>
    </source>
</evidence>
<evidence type="ECO:0000256" key="9">
    <source>
        <dbReference type="ARBA" id="ARBA00023125"/>
    </source>
</evidence>
<evidence type="ECO:0000256" key="2">
    <source>
        <dbReference type="ARBA" id="ARBA00008598"/>
    </source>
</evidence>
<keyword evidence="7 10" id="KW-0378">Hydrolase</keyword>
<dbReference type="Pfam" id="PF12008">
    <property type="entry name" value="EcoR124_C"/>
    <property type="match status" value="1"/>
</dbReference>
<dbReference type="Gene3D" id="1.20.58.910">
    <property type="match status" value="1"/>
</dbReference>
<dbReference type="GO" id="GO:0003677">
    <property type="term" value="F:DNA binding"/>
    <property type="evidence" value="ECO:0007669"/>
    <property type="project" value="UniProtKB-KW"/>
</dbReference>
<evidence type="ECO:0000256" key="1">
    <source>
        <dbReference type="ARBA" id="ARBA00000851"/>
    </source>
</evidence>
<organism evidence="12 13">
    <name type="scientific">Brachyspira hampsonii 30446</name>
    <dbReference type="NCBI Taxonomy" id="1289135"/>
    <lineage>
        <taxon>Bacteria</taxon>
        <taxon>Pseudomonadati</taxon>
        <taxon>Spirochaetota</taxon>
        <taxon>Spirochaetia</taxon>
        <taxon>Brachyspirales</taxon>
        <taxon>Brachyspiraceae</taxon>
        <taxon>Brachyspira</taxon>
    </lineage>
</organism>
<dbReference type="STRING" id="1289135.A966_05588"/>
<dbReference type="InterPro" id="IPR055180">
    <property type="entry name" value="HsdR_RecA-like_helicase_dom_2"/>
</dbReference>
<keyword evidence="5 10" id="KW-0680">Restriction system</keyword>
<dbReference type="PANTHER" id="PTHR30195:SF16">
    <property type="entry name" value="TYPE I RESTRICTION ENZYME ENDONUCLEASE SUBUNIT"/>
    <property type="match status" value="1"/>
</dbReference>
<dbReference type="InterPro" id="IPR040980">
    <property type="entry name" value="SWI2_SNF2"/>
</dbReference>
<dbReference type="CDD" id="cd22332">
    <property type="entry name" value="HsdR_N"/>
    <property type="match status" value="1"/>
</dbReference>
<accession>A0A2U4FQ77</accession>
<dbReference type="AlphaFoldDB" id="A0A2U4FQ77"/>
<keyword evidence="9 10" id="KW-0238">DNA-binding</keyword>
<dbReference type="InterPro" id="IPR014001">
    <property type="entry name" value="Helicase_ATP-bd"/>
</dbReference>
<dbReference type="NCBIfam" id="TIGR00348">
    <property type="entry name" value="hsdR"/>
    <property type="match status" value="1"/>
</dbReference>
<dbReference type="GO" id="GO:0009035">
    <property type="term" value="F:type I site-specific deoxyribonuclease activity"/>
    <property type="evidence" value="ECO:0007669"/>
    <property type="project" value="UniProtKB-EC"/>
</dbReference>
<feature type="domain" description="Helicase ATP-binding" evidence="11">
    <location>
        <begin position="264"/>
        <end position="445"/>
    </location>
</feature>
<dbReference type="Pfam" id="PF04313">
    <property type="entry name" value="HSDR_N"/>
    <property type="match status" value="1"/>
</dbReference>
<dbReference type="Gene3D" id="3.90.1570.50">
    <property type="match status" value="1"/>
</dbReference>
<evidence type="ECO:0000256" key="7">
    <source>
        <dbReference type="ARBA" id="ARBA00022801"/>
    </source>
</evidence>
<comment type="function">
    <text evidence="10">Subunit R is required for both nuclease and ATPase activities, but not for modification.</text>
</comment>
<evidence type="ECO:0000256" key="10">
    <source>
        <dbReference type="RuleBase" id="RU364115"/>
    </source>
</evidence>
<dbReference type="EMBL" id="ALNZ01000022">
    <property type="protein sequence ID" value="EKV57323.1"/>
    <property type="molecule type" value="Genomic_DNA"/>
</dbReference>
<keyword evidence="6" id="KW-0255">Endonuclease</keyword>
<dbReference type="Pfam" id="PF18766">
    <property type="entry name" value="SWI2_SNF2"/>
    <property type="match status" value="1"/>
</dbReference>